<dbReference type="GO" id="GO:0000155">
    <property type="term" value="F:phosphorelay sensor kinase activity"/>
    <property type="evidence" value="ECO:0007669"/>
    <property type="project" value="InterPro"/>
</dbReference>
<feature type="coiled-coil region" evidence="5">
    <location>
        <begin position="265"/>
        <end position="299"/>
    </location>
</feature>
<dbReference type="AlphaFoldDB" id="A0A2S9QGH3"/>
<evidence type="ECO:0000256" key="5">
    <source>
        <dbReference type="SAM" id="Coils"/>
    </source>
</evidence>
<dbReference type="SUPFAM" id="SSF47384">
    <property type="entry name" value="Homodimeric domain of signal transducing histidine kinase"/>
    <property type="match status" value="1"/>
</dbReference>
<dbReference type="CDD" id="cd00156">
    <property type="entry name" value="REC"/>
    <property type="match status" value="1"/>
</dbReference>
<evidence type="ECO:0000313" key="10">
    <source>
        <dbReference type="Proteomes" id="UP000237682"/>
    </source>
</evidence>
<dbReference type="CDD" id="cd00082">
    <property type="entry name" value="HisKA"/>
    <property type="match status" value="1"/>
</dbReference>
<dbReference type="InterPro" id="IPR035965">
    <property type="entry name" value="PAS-like_dom_sf"/>
</dbReference>
<dbReference type="InterPro" id="IPR004358">
    <property type="entry name" value="Sig_transdc_His_kin-like_C"/>
</dbReference>
<accession>A0A2S9QGH3</accession>
<reference evidence="9 10" key="1">
    <citation type="submission" date="2018-02" db="EMBL/GenBank/DDBJ databases">
        <title>Whole genome sequencing of endophytic bacterium.</title>
        <authorList>
            <person name="Eedara R."/>
            <person name="Podile A.R."/>
        </authorList>
    </citation>
    <scope>NUCLEOTIDE SEQUENCE [LARGE SCALE GENOMIC DNA]</scope>
    <source>
        <strain evidence="9 10">RP1T</strain>
    </source>
</reference>
<dbReference type="SUPFAM" id="SSF52172">
    <property type="entry name" value="CheY-like"/>
    <property type="match status" value="2"/>
</dbReference>
<dbReference type="SUPFAM" id="SSF55874">
    <property type="entry name" value="ATPase domain of HSP90 chaperone/DNA topoisomerase II/histidine kinase"/>
    <property type="match status" value="1"/>
</dbReference>
<dbReference type="InterPro" id="IPR001610">
    <property type="entry name" value="PAC"/>
</dbReference>
<dbReference type="SMART" id="SM00086">
    <property type="entry name" value="PAC"/>
    <property type="match status" value="1"/>
</dbReference>
<dbReference type="PANTHER" id="PTHR43065:SF42">
    <property type="entry name" value="TWO-COMPONENT SENSOR PPRA"/>
    <property type="match status" value="1"/>
</dbReference>
<dbReference type="FunFam" id="3.30.450.20:FF:000099">
    <property type="entry name" value="Sensory box sensor histidine kinase"/>
    <property type="match status" value="1"/>
</dbReference>
<keyword evidence="5" id="KW-0175">Coiled coil</keyword>
<dbReference type="SMART" id="SM00091">
    <property type="entry name" value="PAS"/>
    <property type="match status" value="1"/>
</dbReference>
<dbReference type="InterPro" id="IPR036097">
    <property type="entry name" value="HisK_dim/P_sf"/>
</dbReference>
<feature type="modified residue" description="4-aspartylphosphate" evidence="4">
    <location>
        <position position="611"/>
    </location>
</feature>
<dbReference type="Gene3D" id="3.40.50.2300">
    <property type="match status" value="2"/>
</dbReference>
<dbReference type="Pfam" id="PF00072">
    <property type="entry name" value="Response_reg"/>
    <property type="match status" value="2"/>
</dbReference>
<organism evidence="9 10">
    <name type="scientific">Labrys okinawensis</name>
    <dbReference type="NCBI Taxonomy" id="346911"/>
    <lineage>
        <taxon>Bacteria</taxon>
        <taxon>Pseudomonadati</taxon>
        <taxon>Pseudomonadota</taxon>
        <taxon>Alphaproteobacteria</taxon>
        <taxon>Hyphomicrobiales</taxon>
        <taxon>Xanthobacteraceae</taxon>
        <taxon>Labrys</taxon>
    </lineage>
</organism>
<comment type="caution">
    <text evidence="9">The sequence shown here is derived from an EMBL/GenBank/DDBJ whole genome shotgun (WGS) entry which is preliminary data.</text>
</comment>
<dbReference type="PRINTS" id="PR00344">
    <property type="entry name" value="BCTRLSENSOR"/>
</dbReference>
<dbReference type="SUPFAM" id="SSF55785">
    <property type="entry name" value="PYP-like sensor domain (PAS domain)"/>
    <property type="match status" value="1"/>
</dbReference>
<dbReference type="InterPro" id="IPR000700">
    <property type="entry name" value="PAS-assoc_C"/>
</dbReference>
<name>A0A2S9QGH3_9HYPH</name>
<dbReference type="Pfam" id="PF08447">
    <property type="entry name" value="PAS_3"/>
    <property type="match status" value="1"/>
</dbReference>
<dbReference type="Proteomes" id="UP000237682">
    <property type="component" value="Unassembled WGS sequence"/>
</dbReference>
<dbReference type="PANTHER" id="PTHR43065">
    <property type="entry name" value="SENSOR HISTIDINE KINASE"/>
    <property type="match status" value="1"/>
</dbReference>
<comment type="catalytic activity">
    <reaction evidence="1">
        <text>ATP + protein L-histidine = ADP + protein N-phospho-L-histidine.</text>
        <dbReference type="EC" id="2.7.13.3"/>
    </reaction>
</comment>
<evidence type="ECO:0000259" key="7">
    <source>
        <dbReference type="PROSITE" id="PS50110"/>
    </source>
</evidence>
<feature type="domain" description="Response regulatory" evidence="7">
    <location>
        <begin position="24"/>
        <end position="140"/>
    </location>
</feature>
<dbReference type="EC" id="2.7.13.3" evidence="2"/>
<dbReference type="NCBIfam" id="TIGR00229">
    <property type="entry name" value="sensory_box"/>
    <property type="match status" value="1"/>
</dbReference>
<evidence type="ECO:0000259" key="6">
    <source>
        <dbReference type="PROSITE" id="PS50109"/>
    </source>
</evidence>
<dbReference type="PROSITE" id="PS50113">
    <property type="entry name" value="PAC"/>
    <property type="match status" value="1"/>
</dbReference>
<dbReference type="Pfam" id="PF02518">
    <property type="entry name" value="HATPase_c"/>
    <property type="match status" value="1"/>
</dbReference>
<proteinExistence type="predicted"/>
<feature type="domain" description="Histidine kinase" evidence="6">
    <location>
        <begin position="315"/>
        <end position="538"/>
    </location>
</feature>
<comment type="caution">
    <text evidence="4">Lacks conserved residue(s) required for the propagation of feature annotation.</text>
</comment>
<keyword evidence="3 4" id="KW-0597">Phosphoprotein</keyword>
<dbReference type="Gene3D" id="3.30.450.20">
    <property type="entry name" value="PAS domain"/>
    <property type="match status" value="1"/>
</dbReference>
<dbReference type="InterPro" id="IPR036890">
    <property type="entry name" value="HATPase_C_sf"/>
</dbReference>
<feature type="domain" description="Response regulatory" evidence="7">
    <location>
        <begin position="561"/>
        <end position="676"/>
    </location>
</feature>
<evidence type="ECO:0000256" key="3">
    <source>
        <dbReference type="ARBA" id="ARBA00022553"/>
    </source>
</evidence>
<dbReference type="InterPro" id="IPR003661">
    <property type="entry name" value="HisK_dim/P_dom"/>
</dbReference>
<dbReference type="Gene3D" id="1.10.287.130">
    <property type="match status" value="1"/>
</dbReference>
<dbReference type="PROSITE" id="PS50110">
    <property type="entry name" value="RESPONSE_REGULATORY"/>
    <property type="match status" value="2"/>
</dbReference>
<dbReference type="CDD" id="cd00130">
    <property type="entry name" value="PAS"/>
    <property type="match status" value="1"/>
</dbReference>
<dbReference type="InterPro" id="IPR013655">
    <property type="entry name" value="PAS_fold_3"/>
</dbReference>
<dbReference type="InterPro" id="IPR003594">
    <property type="entry name" value="HATPase_dom"/>
</dbReference>
<evidence type="ECO:0000256" key="4">
    <source>
        <dbReference type="PROSITE-ProRule" id="PRU00169"/>
    </source>
</evidence>
<gene>
    <name evidence="9" type="ORF">C5L14_04125</name>
</gene>
<evidence type="ECO:0000256" key="1">
    <source>
        <dbReference type="ARBA" id="ARBA00000085"/>
    </source>
</evidence>
<dbReference type="SMART" id="SM00387">
    <property type="entry name" value="HATPase_c"/>
    <property type="match status" value="1"/>
</dbReference>
<dbReference type="InterPro" id="IPR005467">
    <property type="entry name" value="His_kinase_dom"/>
</dbReference>
<feature type="domain" description="PAC" evidence="8">
    <location>
        <begin position="223"/>
        <end position="277"/>
    </location>
</feature>
<dbReference type="SMART" id="SM00388">
    <property type="entry name" value="HisKA"/>
    <property type="match status" value="1"/>
</dbReference>
<protein>
    <recommendedName>
        <fullName evidence="2">histidine kinase</fullName>
        <ecNumber evidence="2">2.7.13.3</ecNumber>
    </recommendedName>
</protein>
<dbReference type="PROSITE" id="PS50109">
    <property type="entry name" value="HIS_KIN"/>
    <property type="match status" value="1"/>
</dbReference>
<dbReference type="EMBL" id="PUEJ01000002">
    <property type="protein sequence ID" value="PRH88439.1"/>
    <property type="molecule type" value="Genomic_DNA"/>
</dbReference>
<dbReference type="OrthoDB" id="9796100at2"/>
<dbReference type="Gene3D" id="3.30.565.10">
    <property type="entry name" value="Histidine kinase-like ATPase, C-terminal domain"/>
    <property type="match status" value="1"/>
</dbReference>
<evidence type="ECO:0000313" key="9">
    <source>
        <dbReference type="EMBL" id="PRH88439.1"/>
    </source>
</evidence>
<sequence length="678" mass="74145">MRMGTQPDGRAVIVVGTMEFRRHLVLNLDDHADERRAKTEALGRAIEIEVIEAGTGFDGLVLIRERRPTLVLLEERLPDMSGHDLCRIIKQDYPETLVLQTSASFVSGDNRMRALEAGADSCLAQPWEPVELLASVRALLRIRAAETALRESEANFRTLADNIPILCWMAAAHGGIYWYNQRWYDYTGSSFEQMQGWGWRSVHDRAKLPQVIARWRESLEQGSAFEMVFPLRGRDGIFRPFLTRVAPVRDDTGRILRWFGTNTDISKQTEAEAELRELNETLEQRVQAAIAARAAAENSLHQLQKVEALGQLTGGIAHDFNNMLAVVIGGLTLLKRKLDRGQTNVGRYIDGALDGAERAAALTKRLLAFSRQQPLTVEAVSPNVMIADMTDLLSRTLGEHIHITTILAPDAWAVETDRSQLENALLNMSVNARDAMPDGGELTIETCNTMLGRTQAEEFGIAAGPYLSVAVMDTGIGMSEEVAARAFDPFFTTKGVGKGTGMGLSQVFGFVRQTGGHVTIASTPGQGTTIRLYLPRSEAAEAQRPLWDGLSATFHGHPGETVLVVEDEDRVRSMAVEALSGLGYTILEAASPSEALGFVAAGRPITLLFTDIVMPGMNGGELASRARAHSPGIKVLFTTGYAPDDNGAVDIPGLDTRPLYKPYSIDQLSRRVRAAIDG</sequence>
<evidence type="ECO:0000259" key="8">
    <source>
        <dbReference type="PROSITE" id="PS50113"/>
    </source>
</evidence>
<dbReference type="Pfam" id="PF00512">
    <property type="entry name" value="HisKA"/>
    <property type="match status" value="1"/>
</dbReference>
<dbReference type="InterPro" id="IPR000014">
    <property type="entry name" value="PAS"/>
</dbReference>
<dbReference type="InterPro" id="IPR011006">
    <property type="entry name" value="CheY-like_superfamily"/>
</dbReference>
<evidence type="ECO:0000256" key="2">
    <source>
        <dbReference type="ARBA" id="ARBA00012438"/>
    </source>
</evidence>
<dbReference type="InterPro" id="IPR001789">
    <property type="entry name" value="Sig_transdc_resp-reg_receiver"/>
</dbReference>
<dbReference type="SMART" id="SM00448">
    <property type="entry name" value="REC"/>
    <property type="match status" value="2"/>
</dbReference>
<keyword evidence="10" id="KW-1185">Reference proteome</keyword>